<feature type="compositionally biased region" description="Basic and acidic residues" evidence="15">
    <location>
        <begin position="1579"/>
        <end position="1592"/>
    </location>
</feature>
<dbReference type="GO" id="GO:0005829">
    <property type="term" value="C:cytosol"/>
    <property type="evidence" value="ECO:0007669"/>
    <property type="project" value="TreeGrafter"/>
</dbReference>
<dbReference type="Pfam" id="PF03950">
    <property type="entry name" value="tRNA-synt_1c_C"/>
    <property type="match status" value="1"/>
</dbReference>
<proteinExistence type="inferred from homology"/>
<evidence type="ECO:0000256" key="5">
    <source>
        <dbReference type="ARBA" id="ARBA00022448"/>
    </source>
</evidence>
<feature type="domain" description="Glutamyl/glutaminyl-tRNA synthetase class Ib anti-codon binding" evidence="17">
    <location>
        <begin position="395"/>
        <end position="482"/>
    </location>
</feature>
<evidence type="ECO:0000256" key="10">
    <source>
        <dbReference type="ARBA" id="ARBA00022927"/>
    </source>
</evidence>
<dbReference type="Gene3D" id="1.25.40.60">
    <property type="match status" value="1"/>
</dbReference>
<dbReference type="SUPFAM" id="SSF51735">
    <property type="entry name" value="NAD(P)-binding Rossmann-fold domains"/>
    <property type="match status" value="1"/>
</dbReference>
<dbReference type="InterPro" id="IPR011035">
    <property type="entry name" value="Ribosomal_bL25/Gln-tRNA_synth"/>
</dbReference>
<comment type="similarity">
    <text evidence="3">Belongs to the STXBP/unc-18/SEC1 family.</text>
</comment>
<dbReference type="FunFam" id="3.90.830.10:FF:000002">
    <property type="entry name" value="Vacuolar protein sorting-associated protein 45"/>
    <property type="match status" value="1"/>
</dbReference>
<dbReference type="InterPro" id="IPR020056">
    <property type="entry name" value="Rbsml_bL25/Gln-tRNA_synth_N"/>
</dbReference>
<evidence type="ECO:0000256" key="14">
    <source>
        <dbReference type="ARBA" id="ARBA00073001"/>
    </source>
</evidence>
<evidence type="ECO:0000313" key="18">
    <source>
        <dbReference type="EMBL" id="EER40406.1"/>
    </source>
</evidence>
<name>C6HHX2_AJECH</name>
<dbReference type="Pfam" id="PF00749">
    <property type="entry name" value="tRNA-synt_1c"/>
    <property type="match status" value="1"/>
</dbReference>
<dbReference type="GO" id="GO:0016192">
    <property type="term" value="P:vesicle-mediated transport"/>
    <property type="evidence" value="ECO:0007669"/>
    <property type="project" value="InterPro"/>
</dbReference>
<feature type="region of interest" description="Disordered" evidence="15">
    <location>
        <begin position="1"/>
        <end position="51"/>
    </location>
</feature>
<evidence type="ECO:0000256" key="6">
    <source>
        <dbReference type="ARBA" id="ARBA00022598"/>
    </source>
</evidence>
<dbReference type="InterPro" id="IPR050132">
    <property type="entry name" value="Gln/Glu-tRNA_Ligase"/>
</dbReference>
<comment type="subcellular location">
    <subcellularLocation>
        <location evidence="1">Endomembrane system</location>
        <topology evidence="1">Peripheral membrane protein</topology>
    </subcellularLocation>
</comment>
<dbReference type="OMA" id="EFELSRM"/>
<dbReference type="VEuPathDB" id="FungiDB:HCDG_05803"/>
<dbReference type="Gene3D" id="3.40.50.2060">
    <property type="match status" value="1"/>
</dbReference>
<dbReference type="GO" id="GO:0031410">
    <property type="term" value="C:cytoplasmic vesicle"/>
    <property type="evidence" value="ECO:0007669"/>
    <property type="project" value="UniProtKB-ARBA"/>
</dbReference>
<evidence type="ECO:0000259" key="17">
    <source>
        <dbReference type="Pfam" id="PF03950"/>
    </source>
</evidence>
<dbReference type="GO" id="GO:0015031">
    <property type="term" value="P:protein transport"/>
    <property type="evidence" value="ECO:0007669"/>
    <property type="project" value="UniProtKB-KW"/>
</dbReference>
<dbReference type="Pfam" id="PF00995">
    <property type="entry name" value="Sec1"/>
    <property type="match status" value="1"/>
</dbReference>
<evidence type="ECO:0000256" key="9">
    <source>
        <dbReference type="ARBA" id="ARBA00022917"/>
    </source>
</evidence>
<dbReference type="SUPFAM" id="SSF56815">
    <property type="entry name" value="Sec1/munc18-like (SM) proteins"/>
    <property type="match status" value="1"/>
</dbReference>
<dbReference type="InterPro" id="IPR002347">
    <property type="entry name" value="SDR_fam"/>
</dbReference>
<evidence type="ECO:0000256" key="2">
    <source>
        <dbReference type="ARBA" id="ARBA00005594"/>
    </source>
</evidence>
<gene>
    <name evidence="18" type="ORF">HCDG_05803</name>
</gene>
<dbReference type="PANTHER" id="PTHR43097">
    <property type="entry name" value="GLUTAMINE-TRNA LIGASE"/>
    <property type="match status" value="1"/>
</dbReference>
<dbReference type="Pfam" id="PF00106">
    <property type="entry name" value="adh_short"/>
    <property type="match status" value="1"/>
</dbReference>
<dbReference type="PANTHER" id="PTHR43097:SF4">
    <property type="entry name" value="GLUTAMINE--TRNA LIGASE"/>
    <property type="match status" value="1"/>
</dbReference>
<evidence type="ECO:0000313" key="19">
    <source>
        <dbReference type="Proteomes" id="UP000002624"/>
    </source>
</evidence>
<dbReference type="InterPro" id="IPR027482">
    <property type="entry name" value="Sec1-like_dom2"/>
</dbReference>
<comment type="similarity">
    <text evidence="2">Belongs to the class-I aminoacyl-tRNA synthetase family.</text>
</comment>
<dbReference type="GO" id="GO:0005524">
    <property type="term" value="F:ATP binding"/>
    <property type="evidence" value="ECO:0007669"/>
    <property type="project" value="UniProtKB-KW"/>
</dbReference>
<dbReference type="GO" id="GO:0012505">
    <property type="term" value="C:endomembrane system"/>
    <property type="evidence" value="ECO:0007669"/>
    <property type="project" value="UniProtKB-SubCell"/>
</dbReference>
<keyword evidence="10" id="KW-0653">Protein transport</keyword>
<evidence type="ECO:0000259" key="16">
    <source>
        <dbReference type="Pfam" id="PF00749"/>
    </source>
</evidence>
<dbReference type="eggNOG" id="KOG1148">
    <property type="taxonomic scope" value="Eukaryota"/>
</dbReference>
<dbReference type="OrthoDB" id="10250478at2759"/>
<evidence type="ECO:0000256" key="3">
    <source>
        <dbReference type="ARBA" id="ARBA00009884"/>
    </source>
</evidence>
<dbReference type="NCBIfam" id="TIGR00440">
    <property type="entry name" value="glnS"/>
    <property type="match status" value="1"/>
</dbReference>
<evidence type="ECO:0000256" key="13">
    <source>
        <dbReference type="ARBA" id="ARBA00048270"/>
    </source>
</evidence>
<dbReference type="Proteomes" id="UP000002624">
    <property type="component" value="Unassembled WGS sequence"/>
</dbReference>
<dbReference type="GO" id="GO:0004819">
    <property type="term" value="F:glutamine-tRNA ligase activity"/>
    <property type="evidence" value="ECO:0007669"/>
    <property type="project" value="UniProtKB-EC"/>
</dbReference>
<dbReference type="InterPro" id="IPR020059">
    <property type="entry name" value="Glu/Gln-tRNA-synth_Ib_codon-bd"/>
</dbReference>
<dbReference type="SUPFAM" id="SSF52374">
    <property type="entry name" value="Nucleotidylyl transferase"/>
    <property type="match status" value="1"/>
</dbReference>
<dbReference type="PROSITE" id="PS00178">
    <property type="entry name" value="AA_TRNA_LIGASE_I"/>
    <property type="match status" value="1"/>
</dbReference>
<comment type="catalytic activity">
    <reaction evidence="13">
        <text>tRNA(Gln) + L-glutamine + ATP = L-glutaminyl-tRNA(Gln) + AMP + diphosphate</text>
        <dbReference type="Rhea" id="RHEA:20121"/>
        <dbReference type="Rhea" id="RHEA-COMP:9662"/>
        <dbReference type="Rhea" id="RHEA-COMP:9681"/>
        <dbReference type="ChEBI" id="CHEBI:30616"/>
        <dbReference type="ChEBI" id="CHEBI:33019"/>
        <dbReference type="ChEBI" id="CHEBI:58359"/>
        <dbReference type="ChEBI" id="CHEBI:78442"/>
        <dbReference type="ChEBI" id="CHEBI:78521"/>
        <dbReference type="ChEBI" id="CHEBI:456215"/>
        <dbReference type="EC" id="6.1.1.18"/>
    </reaction>
</comment>
<keyword evidence="8" id="KW-0067">ATP-binding</keyword>
<feature type="compositionally biased region" description="Basic and acidic residues" evidence="15">
    <location>
        <begin position="566"/>
        <end position="579"/>
    </location>
</feature>
<protein>
    <recommendedName>
        <fullName evidence="14">Vacuolar protein sorting-associated protein 45</fullName>
        <ecNumber evidence="4">6.1.1.18</ecNumber>
    </recommendedName>
</protein>
<evidence type="ECO:0000256" key="4">
    <source>
        <dbReference type="ARBA" id="ARBA00012836"/>
    </source>
</evidence>
<keyword evidence="7" id="KW-0547">Nucleotide-binding</keyword>
<reference evidence="19" key="1">
    <citation type="submission" date="2009-05" db="EMBL/GenBank/DDBJ databases">
        <title>The genome sequence of Ajellomyces capsulatus strain H143.</title>
        <authorList>
            <person name="Champion M."/>
            <person name="Cuomo C.A."/>
            <person name="Ma L.-J."/>
            <person name="Henn M.R."/>
            <person name="Sil A."/>
            <person name="Goldman B."/>
            <person name="Young S.K."/>
            <person name="Kodira C.D."/>
            <person name="Zeng Q."/>
            <person name="Koehrsen M."/>
            <person name="Alvarado L."/>
            <person name="Berlin A.M."/>
            <person name="Borenstein D."/>
            <person name="Chen Z."/>
            <person name="Engels R."/>
            <person name="Freedman E."/>
            <person name="Gellesch M."/>
            <person name="Goldberg J."/>
            <person name="Griggs A."/>
            <person name="Gujja S."/>
            <person name="Heiman D.I."/>
            <person name="Hepburn T.A."/>
            <person name="Howarth C."/>
            <person name="Jen D."/>
            <person name="Larson L."/>
            <person name="Lewis B."/>
            <person name="Mehta T."/>
            <person name="Park D."/>
            <person name="Pearson M."/>
            <person name="Roberts A."/>
            <person name="Saif S."/>
            <person name="Shea T.D."/>
            <person name="Shenoy N."/>
            <person name="Sisk P."/>
            <person name="Stolte C."/>
            <person name="Sykes S."/>
            <person name="Walk T."/>
            <person name="White J."/>
            <person name="Yandava C."/>
            <person name="Klein B."/>
            <person name="McEwen J.G."/>
            <person name="Puccia R."/>
            <person name="Goldman G.H."/>
            <person name="Felipe M.S."/>
            <person name="Nino-Vega G."/>
            <person name="San-Blas G."/>
            <person name="Taylor J.W."/>
            <person name="Mendoza L."/>
            <person name="Galagan J.E."/>
            <person name="Nusbaum C."/>
            <person name="Birren B.W."/>
        </authorList>
    </citation>
    <scope>NUCLEOTIDE SEQUENCE [LARGE SCALE GENOMIC DNA]</scope>
    <source>
        <strain evidence="19">H143</strain>
    </source>
</reference>
<dbReference type="Gene3D" id="3.40.50.1910">
    <property type="match status" value="1"/>
</dbReference>
<dbReference type="InterPro" id="IPR000924">
    <property type="entry name" value="Glu/Gln-tRNA-synth"/>
</dbReference>
<dbReference type="InterPro" id="IPR001619">
    <property type="entry name" value="Sec1-like"/>
</dbReference>
<dbReference type="GO" id="GO:0006425">
    <property type="term" value="P:glutaminyl-tRNA aminoacylation"/>
    <property type="evidence" value="ECO:0007669"/>
    <property type="project" value="InterPro"/>
</dbReference>
<dbReference type="InterPro" id="IPR004514">
    <property type="entry name" value="Gln-tRNA-synth"/>
</dbReference>
<dbReference type="EC" id="6.1.1.18" evidence="4"/>
<dbReference type="FunFam" id="3.40.50.620:FF:000183">
    <property type="entry name" value="Glutaminyl-tRNA synthetase"/>
    <property type="match status" value="1"/>
</dbReference>
<dbReference type="InterPro" id="IPR014729">
    <property type="entry name" value="Rossmann-like_a/b/a_fold"/>
</dbReference>
<evidence type="ECO:0000256" key="7">
    <source>
        <dbReference type="ARBA" id="ARBA00022741"/>
    </source>
</evidence>
<feature type="region of interest" description="Disordered" evidence="15">
    <location>
        <begin position="565"/>
        <end position="587"/>
    </location>
</feature>
<dbReference type="CDD" id="cd05374">
    <property type="entry name" value="17beta-HSD-like_SDR_c"/>
    <property type="match status" value="1"/>
</dbReference>
<organism evidence="18 19">
    <name type="scientific">Ajellomyces capsulatus (strain H143)</name>
    <name type="common">Darling's disease fungus</name>
    <name type="synonym">Histoplasma capsulatum</name>
    <dbReference type="NCBI Taxonomy" id="544712"/>
    <lineage>
        <taxon>Eukaryota</taxon>
        <taxon>Fungi</taxon>
        <taxon>Dikarya</taxon>
        <taxon>Ascomycota</taxon>
        <taxon>Pezizomycotina</taxon>
        <taxon>Eurotiomycetes</taxon>
        <taxon>Eurotiomycetidae</taxon>
        <taxon>Onygenales</taxon>
        <taxon>Ajellomycetaceae</taxon>
        <taxon>Histoplasma</taxon>
    </lineage>
</organism>
<feature type="region of interest" description="Disordered" evidence="15">
    <location>
        <begin position="1579"/>
        <end position="1608"/>
    </location>
</feature>
<evidence type="ECO:0000256" key="8">
    <source>
        <dbReference type="ARBA" id="ARBA00022840"/>
    </source>
</evidence>
<dbReference type="Gene3D" id="3.40.50.620">
    <property type="entry name" value="HUPs"/>
    <property type="match status" value="1"/>
</dbReference>
<dbReference type="STRING" id="544712.C6HHX2"/>
<dbReference type="InterPro" id="IPR036291">
    <property type="entry name" value="NAD(P)-bd_dom_sf"/>
</dbReference>
<evidence type="ECO:0000256" key="11">
    <source>
        <dbReference type="ARBA" id="ARBA00023136"/>
    </source>
</evidence>
<accession>C6HHX2</accession>
<dbReference type="InterPro" id="IPR020058">
    <property type="entry name" value="Glu/Gln-tRNA-synth_Ib_cat-dom"/>
</dbReference>
<keyword evidence="5" id="KW-0813">Transport</keyword>
<dbReference type="SUPFAM" id="SSF50715">
    <property type="entry name" value="Ribosomal protein L25-like"/>
    <property type="match status" value="1"/>
</dbReference>
<keyword evidence="6" id="KW-0436">Ligase</keyword>
<feature type="compositionally biased region" description="Basic and acidic residues" evidence="15">
    <location>
        <begin position="1599"/>
        <end position="1608"/>
    </location>
</feature>
<dbReference type="EMBL" id="GG692427">
    <property type="protein sequence ID" value="EER40406.1"/>
    <property type="molecule type" value="Genomic_DNA"/>
</dbReference>
<dbReference type="PRINTS" id="PR00987">
    <property type="entry name" value="TRNASYNTHGLU"/>
</dbReference>
<dbReference type="InterPro" id="IPR043127">
    <property type="entry name" value="Sec-1-like_dom3a"/>
</dbReference>
<evidence type="ECO:0000256" key="1">
    <source>
        <dbReference type="ARBA" id="ARBA00004184"/>
    </source>
</evidence>
<keyword evidence="11" id="KW-0472">Membrane</keyword>
<sequence length="1608" mass="180486">MDTTVDLPDRTKVPMNTQRPRKEKGPKPPKQPKGATPPKTSKPASIAFNEDPDSMFKTGFLADVYNERPIGSAHVKKVVTRFPPEPNGHLHIGHSKAIAINFGFARFYGGDCYLRFDDTNPKSEEEEFFIAIEDIVRWLGFSPVKVTYSSDNFDRLYELAEDLIRRDGAYVCHCNRAEIQAQRGGGEGEGKRRFACAHRTRPIEESLTEFRAMRDGKYAAGEAALRMKQDIEDGNPQMWDLFAYRVIDDKDRHHFRTGDKWRIYPTYDFTHCLCDSFEGVTHSLCTTEFELSRMSYEWLCDKLEVYKPMQREYGRLNVTGTILSKRDILKLIDGNHVGGYDDPRLYTLVGLRRRGVPPGAILSFVNELGVTKAKTNIQVHRFEQSVRRYLETTVPRLMVVVEPLKVIIDDLPEDYLEMVELPYSKDPAFGQSDFREVDSADYFRLAPGKTVGLMKVPYPITATTFETDPETGLVTCVHAKYEKPVEGSAPKKPKTFIHWVALSPEHSSPIKAEVRIINRLFNSEDPKSHPDGFLADINPNSMDIYRNAMVDIGFPEIKCRAPWPAKEGEKRSNPENPEREEYDISGAGNVGADGSIIRPETVRFQGMRVAYFALDSDSTEDKNAPVQMKMVSVGDSASTGSSTAKMKILLLDSETVPIISTAMTQSALLNHEVYLIDRLDNQTREKMRHLRCLCFVRPSADSVQLIIDELREPKYGEYYIYFSNIVRKSSLERLAEADGHEVVKAVQEYFADFSVINPDLCSLGIGYPKQRIWSQSPDIWNSDALQRATEGVIALLLSLKKNPLIRYEKNSLIAKKLATEVRYQLTQEEQLFNFQRTDTPPILLILDRRDDPITPLLNQWTYQAMVHELLGIENGRVDLSNVPDIRPELKEIVISQDQDPFFKKNMYQNFGDLGGNIKEYVEQYQSRTKSNMSIESIADMKRFVEDYPEFRKLSGNVSKHVTLVSELSRKVGENSLLDVSELEQSLACNDNHTNDLKVLQRLIQSPSVTADNKIRLVALYAIRYEKQPSNALPVLIDLLTAAGDVSPNRINIIPKLLAYHHSLQAPPVAGGFSDLFESASFLSGARDRFRPLKGVENVYTQHSPRLESTLQNLIKGRLKELQYPFLEGGGHTRDKPQDIIVFMVGGATYEEAKMVAQVNASSPGVRVVLGATCIHNSATFLEEVDDAVGNWAGASADHSSSRLLNSAMVWHLALASGFGCVMISFVRPPQIPVMDRRPHEQLRSAKSHSPSAAAVQDVRLRLPATTDPPGPQNPPKQLAWLIFGATGHIGRSLVKCTLAHGDLVGIVGRTFESSPSSMEALHSENKNCIGLLCDVRVSETVRAVIDKTIEHFGRIDCIVNCSGYGIVGACEDQDEYDIRNQFETNFIGTLNILQHSLQYFRERRAGRYLIFSSTSGSLGVPGLGPYCATKYAVEGLIESMLYEIDAFNIKCTLVQPGHIRRDDFDPPGAPPGTAAPDLSHSSRLPLFGHFFIKPASEPYRSATAPAAHARRIIQWMGDQQPTSAVKAAELVWQLAHCSFPPLRLLLGTYAVESIRDRLKCITEEIEEWKHLNFPLADGDPHHEHHAHTHDEAAGTNDNTKSESEDNPI</sequence>
<dbReference type="InterPro" id="IPR036045">
    <property type="entry name" value="Sec1-like_sf"/>
</dbReference>
<evidence type="ECO:0000256" key="12">
    <source>
        <dbReference type="ARBA" id="ARBA00023146"/>
    </source>
</evidence>
<dbReference type="HOGENOM" id="CLU_003475_0_0_1"/>
<dbReference type="Gene3D" id="2.40.240.10">
    <property type="entry name" value="Ribosomal Protein L25, Chain P"/>
    <property type="match status" value="2"/>
</dbReference>
<dbReference type="Gene3D" id="3.40.50.720">
    <property type="entry name" value="NAD(P)-binding Rossmann-like Domain"/>
    <property type="match status" value="1"/>
</dbReference>
<feature type="domain" description="Glutamyl/glutaminyl-tRNA synthetase class Ib catalytic" evidence="16">
    <location>
        <begin position="77"/>
        <end position="391"/>
    </location>
</feature>
<dbReference type="InterPro" id="IPR001412">
    <property type="entry name" value="aa-tRNA-synth_I_CS"/>
</dbReference>
<evidence type="ECO:0000256" key="15">
    <source>
        <dbReference type="SAM" id="MobiDB-lite"/>
    </source>
</evidence>
<keyword evidence="9" id="KW-0648">Protein biosynthesis</keyword>
<dbReference type="InterPro" id="IPR043154">
    <property type="entry name" value="Sec-1-like_dom1"/>
</dbReference>
<keyword evidence="12" id="KW-0030">Aminoacyl-tRNA synthetase</keyword>
<dbReference type="Gene3D" id="3.90.830.10">
    <property type="entry name" value="Syntaxin Binding Protein 1, Chain A, domain 2"/>
    <property type="match status" value="1"/>
</dbReference>